<keyword evidence="4" id="KW-1185">Reference proteome</keyword>
<feature type="non-terminal residue" evidence="3">
    <location>
        <position position="80"/>
    </location>
</feature>
<accession>A0A392T596</accession>
<evidence type="ECO:0000256" key="1">
    <source>
        <dbReference type="SAM" id="MobiDB-lite"/>
    </source>
</evidence>
<dbReference type="PANTHER" id="PTHR37610">
    <property type="entry name" value="CCHC-TYPE DOMAIN-CONTAINING PROTEIN"/>
    <property type="match status" value="1"/>
</dbReference>
<dbReference type="GO" id="GO:0016301">
    <property type="term" value="F:kinase activity"/>
    <property type="evidence" value="ECO:0007669"/>
    <property type="project" value="UniProtKB-KW"/>
</dbReference>
<comment type="caution">
    <text evidence="3">The sequence shown here is derived from an EMBL/GenBank/DDBJ whole genome shotgun (WGS) entry which is preliminary data.</text>
</comment>
<protein>
    <submittedName>
        <fullName evidence="3">Receptor-like serine/threonine kinase</fullName>
    </submittedName>
</protein>
<evidence type="ECO:0000259" key="2">
    <source>
        <dbReference type="Pfam" id="PF14244"/>
    </source>
</evidence>
<name>A0A392T596_9FABA</name>
<evidence type="ECO:0000313" key="4">
    <source>
        <dbReference type="Proteomes" id="UP000265520"/>
    </source>
</evidence>
<dbReference type="Proteomes" id="UP000265520">
    <property type="component" value="Unassembled WGS sequence"/>
</dbReference>
<evidence type="ECO:0000313" key="3">
    <source>
        <dbReference type="EMBL" id="MCI56293.1"/>
    </source>
</evidence>
<dbReference type="InterPro" id="IPR029472">
    <property type="entry name" value="Copia-like_N"/>
</dbReference>
<proteinExistence type="predicted"/>
<dbReference type="AlphaFoldDB" id="A0A392T596"/>
<keyword evidence="3" id="KW-0418">Kinase</keyword>
<organism evidence="3 4">
    <name type="scientific">Trifolium medium</name>
    <dbReference type="NCBI Taxonomy" id="97028"/>
    <lineage>
        <taxon>Eukaryota</taxon>
        <taxon>Viridiplantae</taxon>
        <taxon>Streptophyta</taxon>
        <taxon>Embryophyta</taxon>
        <taxon>Tracheophyta</taxon>
        <taxon>Spermatophyta</taxon>
        <taxon>Magnoliopsida</taxon>
        <taxon>eudicotyledons</taxon>
        <taxon>Gunneridae</taxon>
        <taxon>Pentapetalae</taxon>
        <taxon>rosids</taxon>
        <taxon>fabids</taxon>
        <taxon>Fabales</taxon>
        <taxon>Fabaceae</taxon>
        <taxon>Papilionoideae</taxon>
        <taxon>50 kb inversion clade</taxon>
        <taxon>NPAAA clade</taxon>
        <taxon>Hologalegina</taxon>
        <taxon>IRL clade</taxon>
        <taxon>Trifolieae</taxon>
        <taxon>Trifolium</taxon>
    </lineage>
</organism>
<dbReference type="PANTHER" id="PTHR37610:SF101">
    <property type="entry name" value="(RAPE) HYPOTHETICAL PROTEIN"/>
    <property type="match status" value="1"/>
</dbReference>
<keyword evidence="3" id="KW-0808">Transferase</keyword>
<dbReference type="Pfam" id="PF14244">
    <property type="entry name" value="Retrotran_gag_3"/>
    <property type="match status" value="1"/>
</dbReference>
<reference evidence="3 4" key="1">
    <citation type="journal article" date="2018" name="Front. Plant Sci.">
        <title>Red Clover (Trifolium pratense) and Zigzag Clover (T. medium) - A Picture of Genomic Similarities and Differences.</title>
        <authorList>
            <person name="Dluhosova J."/>
            <person name="Istvanek J."/>
            <person name="Nedelnik J."/>
            <person name="Repkova J."/>
        </authorList>
    </citation>
    <scope>NUCLEOTIDE SEQUENCE [LARGE SCALE GENOMIC DNA]</scope>
    <source>
        <strain evidence="4">cv. 10/8</strain>
        <tissue evidence="3">Leaf</tissue>
    </source>
</reference>
<feature type="domain" description="Retrotransposon Copia-like N-terminal" evidence="2">
    <location>
        <begin position="31"/>
        <end position="77"/>
    </location>
</feature>
<keyword evidence="3" id="KW-0675">Receptor</keyword>
<dbReference type="EMBL" id="LXQA010510042">
    <property type="protein sequence ID" value="MCI56293.1"/>
    <property type="molecule type" value="Genomic_DNA"/>
</dbReference>
<feature type="region of interest" description="Disordered" evidence="1">
    <location>
        <begin position="1"/>
        <end position="36"/>
    </location>
</feature>
<sequence>MEGEKDPKSSMIVAGDDQSQKKNPSPYDLNSNDNPGSVIMQVQLRGENYDEWSRAVKTSLRARRKWGFIDGTIKNPEEES</sequence>